<name>A0ABQ8ALH3_BRANA</name>
<sequence>MRKNRHRLSSGDGTKTKRGFGGGTTRKRSSSPAARTQFGHLKHCRRLAGEEAEEASRCGSTGPSCG</sequence>
<dbReference type="EMBL" id="JAGKQM010000013">
    <property type="protein sequence ID" value="KAH0892885.1"/>
    <property type="molecule type" value="Genomic_DNA"/>
</dbReference>
<protein>
    <submittedName>
        <fullName evidence="2">Uncharacterized protein</fullName>
    </submittedName>
</protein>
<proteinExistence type="predicted"/>
<evidence type="ECO:0000313" key="2">
    <source>
        <dbReference type="EMBL" id="KAH0892885.1"/>
    </source>
</evidence>
<comment type="caution">
    <text evidence="2">The sequence shown here is derived from an EMBL/GenBank/DDBJ whole genome shotgun (WGS) entry which is preliminary data.</text>
</comment>
<evidence type="ECO:0000313" key="3">
    <source>
        <dbReference type="Proteomes" id="UP000824890"/>
    </source>
</evidence>
<accession>A0ABQ8ALH3</accession>
<feature type="region of interest" description="Disordered" evidence="1">
    <location>
        <begin position="1"/>
        <end position="41"/>
    </location>
</feature>
<reference evidence="2 3" key="1">
    <citation type="submission" date="2021-05" db="EMBL/GenBank/DDBJ databases">
        <title>Genome Assembly of Synthetic Allotetraploid Brassica napus Reveals Homoeologous Exchanges between Subgenomes.</title>
        <authorList>
            <person name="Davis J.T."/>
        </authorList>
    </citation>
    <scope>NUCLEOTIDE SEQUENCE [LARGE SCALE GENOMIC DNA]</scope>
    <source>
        <strain evidence="3">cv. Da-Ae</strain>
        <tissue evidence="2">Seedling</tissue>
    </source>
</reference>
<gene>
    <name evidence="2" type="ORF">HID58_055314</name>
</gene>
<keyword evidence="3" id="KW-1185">Reference proteome</keyword>
<dbReference type="Proteomes" id="UP000824890">
    <property type="component" value="Unassembled WGS sequence"/>
</dbReference>
<organism evidence="2 3">
    <name type="scientific">Brassica napus</name>
    <name type="common">Rape</name>
    <dbReference type="NCBI Taxonomy" id="3708"/>
    <lineage>
        <taxon>Eukaryota</taxon>
        <taxon>Viridiplantae</taxon>
        <taxon>Streptophyta</taxon>
        <taxon>Embryophyta</taxon>
        <taxon>Tracheophyta</taxon>
        <taxon>Spermatophyta</taxon>
        <taxon>Magnoliopsida</taxon>
        <taxon>eudicotyledons</taxon>
        <taxon>Gunneridae</taxon>
        <taxon>Pentapetalae</taxon>
        <taxon>rosids</taxon>
        <taxon>malvids</taxon>
        <taxon>Brassicales</taxon>
        <taxon>Brassicaceae</taxon>
        <taxon>Brassiceae</taxon>
        <taxon>Brassica</taxon>
    </lineage>
</organism>
<evidence type="ECO:0000256" key="1">
    <source>
        <dbReference type="SAM" id="MobiDB-lite"/>
    </source>
</evidence>